<sequence length="261" mass="30658">MKKDYSYFKSAVLERTGIDLSLYKERQMKRRLESLYKRHHFHSFRAFFHEGMLNDPVLLQAFLDKMTINVSEFYRNKSRWDFFEEVILAELKKKQQKLRFWSAACSSGEEAYTAAIIASKHRDLSDVSIVATDIDMEALKKAEAGFYQEPSVREVPKKEKQRAFEQEANGYRIQSRFKETVRFQKHNLLADPYPRGNDLIICRNILIYFTGPAKDQIISGFNDALRIGGFLFVGNTEQIFSPETYGLEHVGNFFYRKRKDL</sequence>
<dbReference type="PANTHER" id="PTHR24422:SF19">
    <property type="entry name" value="CHEMOTAXIS PROTEIN METHYLTRANSFERASE"/>
    <property type="match status" value="1"/>
</dbReference>
<proteinExistence type="predicted"/>
<evidence type="ECO:0000256" key="2">
    <source>
        <dbReference type="ARBA" id="ARBA00012534"/>
    </source>
</evidence>
<dbReference type="InterPro" id="IPR000780">
    <property type="entry name" value="CheR_MeTrfase"/>
</dbReference>
<dbReference type="EMBL" id="CP031092">
    <property type="protein sequence ID" value="AXF54886.1"/>
    <property type="molecule type" value="Genomic_DNA"/>
</dbReference>
<dbReference type="InterPro" id="IPR050903">
    <property type="entry name" value="Bact_Chemotaxis_MeTrfase"/>
</dbReference>
<keyword evidence="5" id="KW-0949">S-adenosyl-L-methionine</keyword>
<keyword evidence="4 7" id="KW-0808">Transferase</keyword>
<evidence type="ECO:0000313" key="8">
    <source>
        <dbReference type="Proteomes" id="UP000252100"/>
    </source>
</evidence>
<evidence type="ECO:0000256" key="1">
    <source>
        <dbReference type="ARBA" id="ARBA00001541"/>
    </source>
</evidence>
<name>A0A345BVA5_9BACI</name>
<organism evidence="7 8">
    <name type="scientific">Salicibibacter kimchii</name>
    <dbReference type="NCBI Taxonomy" id="2099786"/>
    <lineage>
        <taxon>Bacteria</taxon>
        <taxon>Bacillati</taxon>
        <taxon>Bacillota</taxon>
        <taxon>Bacilli</taxon>
        <taxon>Bacillales</taxon>
        <taxon>Bacillaceae</taxon>
        <taxon>Salicibibacter</taxon>
    </lineage>
</organism>
<dbReference type="EC" id="2.1.1.80" evidence="2"/>
<dbReference type="Pfam" id="PF01739">
    <property type="entry name" value="CheR"/>
    <property type="match status" value="1"/>
</dbReference>
<dbReference type="InterPro" id="IPR022641">
    <property type="entry name" value="CheR_N"/>
</dbReference>
<reference evidence="7 8" key="1">
    <citation type="journal article" date="2018" name="J. Microbiol.">
        <title>Salicibibacter kimchii gen. nov., sp. nov., a moderately halophilic and alkalitolerant bacterium in the family Bacillaceae, isolated from kimchi.</title>
        <authorList>
            <person name="Jang J.Y."/>
            <person name="Oh Y.J."/>
            <person name="Lim S.K."/>
            <person name="Park H.K."/>
            <person name="Lee C."/>
            <person name="Kim J.Y."/>
            <person name="Lee M.A."/>
            <person name="Choi H.J."/>
        </authorList>
    </citation>
    <scope>NUCLEOTIDE SEQUENCE [LARGE SCALE GENOMIC DNA]</scope>
    <source>
        <strain evidence="7 8">NKC1-1</strain>
    </source>
</reference>
<dbReference type="SUPFAM" id="SSF47757">
    <property type="entry name" value="Chemotaxis receptor methyltransferase CheR, N-terminal domain"/>
    <property type="match status" value="1"/>
</dbReference>
<dbReference type="SUPFAM" id="SSF53335">
    <property type="entry name" value="S-adenosyl-L-methionine-dependent methyltransferases"/>
    <property type="match status" value="1"/>
</dbReference>
<evidence type="ECO:0000256" key="3">
    <source>
        <dbReference type="ARBA" id="ARBA00022603"/>
    </source>
</evidence>
<comment type="catalytic activity">
    <reaction evidence="1">
        <text>L-glutamyl-[protein] + S-adenosyl-L-methionine = [protein]-L-glutamate 5-O-methyl ester + S-adenosyl-L-homocysteine</text>
        <dbReference type="Rhea" id="RHEA:24452"/>
        <dbReference type="Rhea" id="RHEA-COMP:10208"/>
        <dbReference type="Rhea" id="RHEA-COMP:10311"/>
        <dbReference type="ChEBI" id="CHEBI:29973"/>
        <dbReference type="ChEBI" id="CHEBI:57856"/>
        <dbReference type="ChEBI" id="CHEBI:59789"/>
        <dbReference type="ChEBI" id="CHEBI:82795"/>
        <dbReference type="EC" id="2.1.1.80"/>
    </reaction>
</comment>
<dbReference type="PANTHER" id="PTHR24422">
    <property type="entry name" value="CHEMOTAXIS PROTEIN METHYLTRANSFERASE"/>
    <property type="match status" value="1"/>
</dbReference>
<dbReference type="GO" id="GO:0032259">
    <property type="term" value="P:methylation"/>
    <property type="evidence" value="ECO:0007669"/>
    <property type="project" value="UniProtKB-KW"/>
</dbReference>
<keyword evidence="8" id="KW-1185">Reference proteome</keyword>
<dbReference type="Gene3D" id="3.40.50.150">
    <property type="entry name" value="Vaccinia Virus protein VP39"/>
    <property type="match status" value="1"/>
</dbReference>
<dbReference type="InterPro" id="IPR022642">
    <property type="entry name" value="CheR_C"/>
</dbReference>
<evidence type="ECO:0000313" key="7">
    <source>
        <dbReference type="EMBL" id="AXF54886.1"/>
    </source>
</evidence>
<evidence type="ECO:0000256" key="5">
    <source>
        <dbReference type="ARBA" id="ARBA00022691"/>
    </source>
</evidence>
<keyword evidence="3 7" id="KW-0489">Methyltransferase</keyword>
<gene>
    <name evidence="7" type="ORF">DT065_01870</name>
</gene>
<accession>A0A345BVA5</accession>
<feature type="domain" description="CheR-type methyltransferase" evidence="6">
    <location>
        <begin position="1"/>
        <end position="260"/>
    </location>
</feature>
<dbReference type="Pfam" id="PF03705">
    <property type="entry name" value="CheR_N"/>
    <property type="match status" value="1"/>
</dbReference>
<dbReference type="PROSITE" id="PS50123">
    <property type="entry name" value="CHER"/>
    <property type="match status" value="1"/>
</dbReference>
<evidence type="ECO:0000256" key="4">
    <source>
        <dbReference type="ARBA" id="ARBA00022679"/>
    </source>
</evidence>
<dbReference type="Gene3D" id="1.10.155.10">
    <property type="entry name" value="Chemotaxis receptor methyltransferase CheR, N-terminal domain"/>
    <property type="match status" value="1"/>
</dbReference>
<dbReference type="InterPro" id="IPR036804">
    <property type="entry name" value="CheR_N_sf"/>
</dbReference>
<dbReference type="KEGG" id="rue:DT065_01870"/>
<protein>
    <recommendedName>
        <fullName evidence="2">protein-glutamate O-methyltransferase</fullName>
        <ecNumber evidence="2">2.1.1.80</ecNumber>
    </recommendedName>
</protein>
<dbReference type="AlphaFoldDB" id="A0A345BVA5"/>
<dbReference type="GO" id="GO:0008983">
    <property type="term" value="F:protein-glutamate O-methyltransferase activity"/>
    <property type="evidence" value="ECO:0007669"/>
    <property type="project" value="UniProtKB-EC"/>
</dbReference>
<dbReference type="InterPro" id="IPR029063">
    <property type="entry name" value="SAM-dependent_MTases_sf"/>
</dbReference>
<dbReference type="RefSeq" id="WP_114370366.1">
    <property type="nucleotide sequence ID" value="NZ_CP031092.1"/>
</dbReference>
<dbReference type="PRINTS" id="PR00996">
    <property type="entry name" value="CHERMTFRASE"/>
</dbReference>
<dbReference type="SMART" id="SM00138">
    <property type="entry name" value="MeTrc"/>
    <property type="match status" value="1"/>
</dbReference>
<evidence type="ECO:0000259" key="6">
    <source>
        <dbReference type="PROSITE" id="PS50123"/>
    </source>
</evidence>
<dbReference type="OrthoDB" id="9816309at2"/>
<dbReference type="Proteomes" id="UP000252100">
    <property type="component" value="Chromosome"/>
</dbReference>